<feature type="transmembrane region" description="Helical" evidence="2">
    <location>
        <begin position="88"/>
        <end position="107"/>
    </location>
</feature>
<keyword evidence="2" id="KW-1133">Transmembrane helix</keyword>
<organism evidence="3 4">
    <name type="scientific">Paenibacillus piri</name>
    <dbReference type="NCBI Taxonomy" id="2547395"/>
    <lineage>
        <taxon>Bacteria</taxon>
        <taxon>Bacillati</taxon>
        <taxon>Bacillota</taxon>
        <taxon>Bacilli</taxon>
        <taxon>Bacillales</taxon>
        <taxon>Paenibacillaceae</taxon>
        <taxon>Paenibacillus</taxon>
    </lineage>
</organism>
<evidence type="ECO:0000256" key="1">
    <source>
        <dbReference type="SAM" id="MobiDB-lite"/>
    </source>
</evidence>
<dbReference type="EMBL" id="SMRT01000015">
    <property type="protein sequence ID" value="TDF93859.1"/>
    <property type="molecule type" value="Genomic_DNA"/>
</dbReference>
<dbReference type="Pfam" id="PF13687">
    <property type="entry name" value="DUF4153"/>
    <property type="match status" value="2"/>
</dbReference>
<protein>
    <submittedName>
        <fullName evidence="3">DUF4173 domain-containing protein</fullName>
    </submittedName>
</protein>
<dbReference type="InterPro" id="IPR025291">
    <property type="entry name" value="DUF4153"/>
</dbReference>
<feature type="transmembrane region" description="Helical" evidence="2">
    <location>
        <begin position="158"/>
        <end position="182"/>
    </location>
</feature>
<comment type="caution">
    <text evidence="3">The sequence shown here is derived from an EMBL/GenBank/DDBJ whole genome shotgun (WGS) entry which is preliminary data.</text>
</comment>
<reference evidence="3 4" key="1">
    <citation type="submission" date="2019-03" db="EMBL/GenBank/DDBJ databases">
        <title>This is whole genome sequence of Paenibacillus sp MS74 strain.</title>
        <authorList>
            <person name="Trinh H.N."/>
        </authorList>
    </citation>
    <scope>NUCLEOTIDE SEQUENCE [LARGE SCALE GENOMIC DNA]</scope>
    <source>
        <strain evidence="3 4">MS74</strain>
    </source>
</reference>
<evidence type="ECO:0000313" key="3">
    <source>
        <dbReference type="EMBL" id="TDF93859.1"/>
    </source>
</evidence>
<feature type="transmembrane region" description="Helical" evidence="2">
    <location>
        <begin position="410"/>
        <end position="431"/>
    </location>
</feature>
<keyword evidence="2" id="KW-0472">Membrane</keyword>
<name>A0A4R5KEN0_9BACL</name>
<sequence>MTVHNIAATRRDSLLLLGALLCGGLHHLLFYGQAWGISYPIFMLAFYMYFYWAVKERSELRFDASLLMLLPIALLSLTYTAYTNLLFAFLNALLIPCMAVVHTTWLIRRPAVRWYEKGMAAAALEQLFIHTLRHVPLPVKVTLTALTGKLSADRSSQLWKVLAGVFVSLPLLLLVGTLLASADTVFNRLLAKLPWLLQQLELMTLLLRIGWIAVVATAIFAYVYGLLRPAEPMRGGEREAPREAPMLQLGVHTQLYADADSRSADGTARSVHPVSLVRLQPAGPAQPYAHADSQPDDPAQRHAHADSQPADPASLHAHMYPRTESKPIRLDATMMATILVIMNAVYVLFAVVQFSYFFAGGSASLPEGITYAEYARRGFAELVVVTVINFTLLMVTLHSVDRSAPAMNRLLKSLLAMLVGCTGVMLCSAYFRLSMYEQAYGFTVTRVLVHAFMIFLLLLFAIALFKVWNDRFRLMKPYLIAAVASYVLLNYMQVDGMIASLNIQRYEATGRIDTGYLGSLGYEAVPYLIKLHSSHPEVGGTREALLSIKDSLSSERNASWTSFNVSKWRAAQALRQLDG</sequence>
<feature type="transmembrane region" description="Helical" evidence="2">
    <location>
        <begin position="202"/>
        <end position="224"/>
    </location>
</feature>
<feature type="transmembrane region" description="Helical" evidence="2">
    <location>
        <begin position="332"/>
        <end position="359"/>
    </location>
</feature>
<feature type="transmembrane region" description="Helical" evidence="2">
    <location>
        <begin position="379"/>
        <end position="398"/>
    </location>
</feature>
<feature type="transmembrane region" description="Helical" evidence="2">
    <location>
        <begin position="12"/>
        <end position="31"/>
    </location>
</feature>
<keyword evidence="4" id="KW-1185">Reference proteome</keyword>
<accession>A0A4R5KEN0</accession>
<dbReference type="Proteomes" id="UP000295636">
    <property type="component" value="Unassembled WGS sequence"/>
</dbReference>
<feature type="transmembrane region" description="Helical" evidence="2">
    <location>
        <begin position="37"/>
        <end position="54"/>
    </location>
</feature>
<feature type="transmembrane region" description="Helical" evidence="2">
    <location>
        <begin position="443"/>
        <end position="465"/>
    </location>
</feature>
<keyword evidence="2" id="KW-0812">Transmembrane</keyword>
<dbReference type="AlphaFoldDB" id="A0A4R5KEN0"/>
<feature type="transmembrane region" description="Helical" evidence="2">
    <location>
        <begin position="66"/>
        <end position="82"/>
    </location>
</feature>
<evidence type="ECO:0000256" key="2">
    <source>
        <dbReference type="SAM" id="Phobius"/>
    </source>
</evidence>
<evidence type="ECO:0000313" key="4">
    <source>
        <dbReference type="Proteomes" id="UP000295636"/>
    </source>
</evidence>
<feature type="region of interest" description="Disordered" evidence="1">
    <location>
        <begin position="284"/>
        <end position="317"/>
    </location>
</feature>
<gene>
    <name evidence="3" type="ORF">E1757_26105</name>
</gene>
<proteinExistence type="predicted"/>
<dbReference type="OrthoDB" id="9767931at2"/>
<dbReference type="RefSeq" id="WP_133233714.1">
    <property type="nucleotide sequence ID" value="NZ_SMRT01000015.1"/>
</dbReference>